<organism evidence="1 2">
    <name type="scientific">Aeromonas phage phiAS5</name>
    <dbReference type="NCBI Taxonomy" id="879630"/>
    <lineage>
        <taxon>Viruses</taxon>
        <taxon>Duplodnaviria</taxon>
        <taxon>Heunggongvirae</taxon>
        <taxon>Uroviricota</taxon>
        <taxon>Caudoviricetes</taxon>
        <taxon>Pantevenvirales</taxon>
        <taxon>Straboviridae</taxon>
        <taxon>Chrysonvirus</taxon>
        <taxon>Chrysonvirus as5</taxon>
    </lineage>
</organism>
<dbReference type="KEGG" id="vg:9861707"/>
<proteinExistence type="predicted"/>
<evidence type="ECO:0000313" key="1">
    <source>
        <dbReference type="EMBL" id="ADM80143.1"/>
    </source>
</evidence>
<dbReference type="EMBL" id="HM452126">
    <property type="protein sequence ID" value="ADM80143.1"/>
    <property type="molecule type" value="Genomic_DNA"/>
</dbReference>
<sequence>MNFKDFTTLFEYIEKRGDEWVVLNHAKTKVLGTHKTRKEAVDQLQAIEIAKHKG</sequence>
<keyword evidence="2" id="KW-1185">Reference proteome</keyword>
<reference evidence="1 2" key="1">
    <citation type="journal article" date="2012" name="Vet. Microbiol.">
        <title>Complete genome sequence and characterization of a broad-host range T4-like bacteriophage phiAS5 infecting Aeromonas salmonicida subsp. salmonicida.</title>
        <authorList>
            <person name="Kim J.H."/>
            <person name="Son J.S."/>
            <person name="Choi Y.J."/>
            <person name="Choresca C.H.Jr."/>
            <person name="Shin S.P."/>
            <person name="Han J.E."/>
            <person name="Jun J.W."/>
            <person name="Park S.C."/>
        </authorList>
    </citation>
    <scope>NUCLEOTIDE SEQUENCE [LARGE SCALE GENOMIC DNA]</scope>
</reference>
<evidence type="ECO:0000313" key="2">
    <source>
        <dbReference type="Proteomes" id="UP000002236"/>
    </source>
</evidence>
<name>E1A254_9CAUD</name>
<protein>
    <submittedName>
        <fullName evidence="1">Uncharacterized protein</fullName>
    </submittedName>
</protein>
<dbReference type="RefSeq" id="YP_003969589.1">
    <property type="nucleotide sequence ID" value="NC_014636.1"/>
</dbReference>
<accession>E1A254</accession>
<dbReference type="GeneID" id="9861707"/>
<dbReference type="OrthoDB" id="22686at10239"/>
<gene>
    <name evidence="1" type="ORF">phiAS5_ORF0300</name>
</gene>
<dbReference type="Proteomes" id="UP000002236">
    <property type="component" value="Segment"/>
</dbReference>